<protein>
    <submittedName>
        <fullName evidence="3">NAD(P)-dependent dehydrogenase, short-chain alcohol dehydrogenase family</fullName>
    </submittedName>
</protein>
<dbReference type="Proteomes" id="UP000199455">
    <property type="component" value="Unassembled WGS sequence"/>
</dbReference>
<keyword evidence="2" id="KW-0560">Oxidoreductase</keyword>
<accession>A0A1G6JQN8</accession>
<name>A0A1G6JQN8_9SPHI</name>
<dbReference type="PRINTS" id="PR00081">
    <property type="entry name" value="GDHRDH"/>
</dbReference>
<dbReference type="STRING" id="390242.SAMN04488024_101525"/>
<evidence type="ECO:0000313" key="3">
    <source>
        <dbReference type="EMBL" id="SDC20988.1"/>
    </source>
</evidence>
<dbReference type="InterPro" id="IPR036291">
    <property type="entry name" value="NAD(P)-bd_dom_sf"/>
</dbReference>
<sequence>MALTIDLKGKIALITGVTSGMGFEIAKMMAKAGCTVIGCATQSETSELAQRFLTEMESYDVHTDYFRADTCLTEDLEGLVADIRSGYGRLDILVSNAGKNRLTGSANSNAKEWQFNTHSNLTAHWRLAKKCKPLLAENIDVILIMASGYTYNSLIDRSGSAAEAPLTDLFKNLSNAWGPDISKVGIAPGFINIAGNQESLSGFQHAEAERQQMATPDETDSWCMFLASEYTAFASGVIHWVYGEENAVMQDD</sequence>
<dbReference type="PANTHER" id="PTHR43008:SF4">
    <property type="entry name" value="CHAIN DEHYDROGENASE, PUTATIVE (AFU_ORTHOLOGUE AFUA_4G08710)-RELATED"/>
    <property type="match status" value="1"/>
</dbReference>
<dbReference type="PANTHER" id="PTHR43008">
    <property type="entry name" value="BENZIL REDUCTASE"/>
    <property type="match status" value="1"/>
</dbReference>
<dbReference type="RefSeq" id="WP_090764178.1">
    <property type="nucleotide sequence ID" value="NZ_FMZH01000001.1"/>
</dbReference>
<evidence type="ECO:0000256" key="1">
    <source>
        <dbReference type="ARBA" id="ARBA00006484"/>
    </source>
</evidence>
<dbReference type="Gene3D" id="3.40.50.720">
    <property type="entry name" value="NAD(P)-binding Rossmann-like Domain"/>
    <property type="match status" value="1"/>
</dbReference>
<dbReference type="EMBL" id="FMZH01000001">
    <property type="protein sequence ID" value="SDC20988.1"/>
    <property type="molecule type" value="Genomic_DNA"/>
</dbReference>
<dbReference type="SUPFAM" id="SSF51735">
    <property type="entry name" value="NAD(P)-binding Rossmann-fold domains"/>
    <property type="match status" value="1"/>
</dbReference>
<keyword evidence="4" id="KW-1185">Reference proteome</keyword>
<proteinExistence type="inferred from homology"/>
<evidence type="ECO:0000256" key="2">
    <source>
        <dbReference type="ARBA" id="ARBA00023002"/>
    </source>
</evidence>
<comment type="similarity">
    <text evidence="1">Belongs to the short-chain dehydrogenases/reductases (SDR) family.</text>
</comment>
<dbReference type="GO" id="GO:0050664">
    <property type="term" value="F:oxidoreductase activity, acting on NAD(P)H, oxygen as acceptor"/>
    <property type="evidence" value="ECO:0007669"/>
    <property type="project" value="TreeGrafter"/>
</dbReference>
<gene>
    <name evidence="3" type="ORF">SAMN04488024_101525</name>
</gene>
<evidence type="ECO:0000313" key="4">
    <source>
        <dbReference type="Proteomes" id="UP000199455"/>
    </source>
</evidence>
<dbReference type="AlphaFoldDB" id="A0A1G6JQN8"/>
<dbReference type="InterPro" id="IPR002347">
    <property type="entry name" value="SDR_fam"/>
</dbReference>
<organism evidence="3 4">
    <name type="scientific">Pedobacter soli</name>
    <dbReference type="NCBI Taxonomy" id="390242"/>
    <lineage>
        <taxon>Bacteria</taxon>
        <taxon>Pseudomonadati</taxon>
        <taxon>Bacteroidota</taxon>
        <taxon>Sphingobacteriia</taxon>
        <taxon>Sphingobacteriales</taxon>
        <taxon>Sphingobacteriaceae</taxon>
        <taxon>Pedobacter</taxon>
    </lineage>
</organism>
<dbReference type="Pfam" id="PF13561">
    <property type="entry name" value="adh_short_C2"/>
    <property type="match status" value="1"/>
</dbReference>
<reference evidence="4" key="1">
    <citation type="submission" date="2016-10" db="EMBL/GenBank/DDBJ databases">
        <authorList>
            <person name="Varghese N."/>
            <person name="Submissions S."/>
        </authorList>
    </citation>
    <scope>NUCLEOTIDE SEQUENCE [LARGE SCALE GENOMIC DNA]</scope>
    <source>
        <strain evidence="4">DSM 18609</strain>
    </source>
</reference>